<proteinExistence type="predicted"/>
<dbReference type="AlphaFoldDB" id="A0A392SZA1"/>
<reference evidence="1 2" key="1">
    <citation type="journal article" date="2018" name="Front. Plant Sci.">
        <title>Red Clover (Trifolium pratense) and Zigzag Clover (T. medium) - A Picture of Genomic Similarities and Differences.</title>
        <authorList>
            <person name="Dluhosova J."/>
            <person name="Istvanek J."/>
            <person name="Nedelnik J."/>
            <person name="Repkova J."/>
        </authorList>
    </citation>
    <scope>NUCLEOTIDE SEQUENCE [LARGE SCALE GENOMIC DNA]</scope>
    <source>
        <strain evidence="2">cv. 10/8</strain>
        <tissue evidence="1">Leaf</tissue>
    </source>
</reference>
<organism evidence="1 2">
    <name type="scientific">Trifolium medium</name>
    <dbReference type="NCBI Taxonomy" id="97028"/>
    <lineage>
        <taxon>Eukaryota</taxon>
        <taxon>Viridiplantae</taxon>
        <taxon>Streptophyta</taxon>
        <taxon>Embryophyta</taxon>
        <taxon>Tracheophyta</taxon>
        <taxon>Spermatophyta</taxon>
        <taxon>Magnoliopsida</taxon>
        <taxon>eudicotyledons</taxon>
        <taxon>Gunneridae</taxon>
        <taxon>Pentapetalae</taxon>
        <taxon>rosids</taxon>
        <taxon>fabids</taxon>
        <taxon>Fabales</taxon>
        <taxon>Fabaceae</taxon>
        <taxon>Papilionoideae</taxon>
        <taxon>50 kb inversion clade</taxon>
        <taxon>NPAAA clade</taxon>
        <taxon>Hologalegina</taxon>
        <taxon>IRL clade</taxon>
        <taxon>Trifolieae</taxon>
        <taxon>Trifolium</taxon>
    </lineage>
</organism>
<dbReference type="EMBL" id="LXQA010462428">
    <property type="protein sequence ID" value="MCI53395.1"/>
    <property type="molecule type" value="Genomic_DNA"/>
</dbReference>
<accession>A0A392SZA1</accession>
<feature type="non-terminal residue" evidence="1">
    <location>
        <position position="1"/>
    </location>
</feature>
<comment type="caution">
    <text evidence="1">The sequence shown here is derived from an EMBL/GenBank/DDBJ whole genome shotgun (WGS) entry which is preliminary data.</text>
</comment>
<evidence type="ECO:0000313" key="2">
    <source>
        <dbReference type="Proteomes" id="UP000265520"/>
    </source>
</evidence>
<protein>
    <submittedName>
        <fullName evidence="1">Uncharacterized protein</fullName>
    </submittedName>
</protein>
<evidence type="ECO:0000313" key="1">
    <source>
        <dbReference type="EMBL" id="MCI53395.1"/>
    </source>
</evidence>
<dbReference type="Proteomes" id="UP000265520">
    <property type="component" value="Unassembled WGS sequence"/>
</dbReference>
<keyword evidence="2" id="KW-1185">Reference proteome</keyword>
<name>A0A392SZA1_9FABA</name>
<sequence length="44" mass="5120">SANKILTTPLFPLCVEDRQIWRVERKWEYSVKSACRLGADLGRL</sequence>